<dbReference type="CDD" id="cd03469">
    <property type="entry name" value="Rieske_RO_Alpha_N"/>
    <property type="match status" value="1"/>
</dbReference>
<accession>A0A418WTX9</accession>
<feature type="domain" description="Rieske" evidence="7">
    <location>
        <begin position="49"/>
        <end position="158"/>
    </location>
</feature>
<evidence type="ECO:0000256" key="4">
    <source>
        <dbReference type="ARBA" id="ARBA00023002"/>
    </source>
</evidence>
<evidence type="ECO:0000313" key="8">
    <source>
        <dbReference type="EMBL" id="RJF94720.1"/>
    </source>
</evidence>
<dbReference type="Gene3D" id="3.90.380.10">
    <property type="entry name" value="Naphthalene 1,2-dioxygenase Alpha Subunit, Chain A, domain 1"/>
    <property type="match status" value="1"/>
</dbReference>
<comment type="caution">
    <text evidence="8">The sequence shown here is derived from an EMBL/GenBank/DDBJ whole genome shotgun (WGS) entry which is preliminary data.</text>
</comment>
<dbReference type="RefSeq" id="WP_119776121.1">
    <property type="nucleotide sequence ID" value="NZ_QYUK01000008.1"/>
</dbReference>
<evidence type="ECO:0000256" key="5">
    <source>
        <dbReference type="ARBA" id="ARBA00023004"/>
    </source>
</evidence>
<dbReference type="PRINTS" id="PR00090">
    <property type="entry name" value="RNGDIOXGNASE"/>
</dbReference>
<evidence type="ECO:0000256" key="2">
    <source>
        <dbReference type="ARBA" id="ARBA00022714"/>
    </source>
</evidence>
<dbReference type="Pfam" id="PF00848">
    <property type="entry name" value="Ring_hydroxyl_A"/>
    <property type="match status" value="1"/>
</dbReference>
<evidence type="ECO:0000313" key="9">
    <source>
        <dbReference type="Proteomes" id="UP000284605"/>
    </source>
</evidence>
<dbReference type="GO" id="GO:0051537">
    <property type="term" value="F:2 iron, 2 sulfur cluster binding"/>
    <property type="evidence" value="ECO:0007669"/>
    <property type="project" value="UniProtKB-KW"/>
</dbReference>
<dbReference type="AlphaFoldDB" id="A0A418WTX9"/>
<dbReference type="InterPro" id="IPR001663">
    <property type="entry name" value="Rng_hydr_dOase-A"/>
</dbReference>
<dbReference type="InterPro" id="IPR015879">
    <property type="entry name" value="Ring_hydroxy_dOase_asu_C_dom"/>
</dbReference>
<evidence type="ECO:0000256" key="3">
    <source>
        <dbReference type="ARBA" id="ARBA00022723"/>
    </source>
</evidence>
<organism evidence="8 9">
    <name type="scientific">Oleomonas cavernae</name>
    <dbReference type="NCBI Taxonomy" id="2320859"/>
    <lineage>
        <taxon>Bacteria</taxon>
        <taxon>Pseudomonadati</taxon>
        <taxon>Pseudomonadota</taxon>
        <taxon>Alphaproteobacteria</taxon>
        <taxon>Acetobacterales</taxon>
        <taxon>Acetobacteraceae</taxon>
        <taxon>Oleomonas</taxon>
    </lineage>
</organism>
<dbReference type="InterPro" id="IPR017941">
    <property type="entry name" value="Rieske_2Fe-2S"/>
</dbReference>
<keyword evidence="9" id="KW-1185">Reference proteome</keyword>
<evidence type="ECO:0000256" key="6">
    <source>
        <dbReference type="ARBA" id="ARBA00023014"/>
    </source>
</evidence>
<keyword evidence="4" id="KW-0560">Oxidoreductase</keyword>
<dbReference type="Proteomes" id="UP000284605">
    <property type="component" value="Unassembled WGS sequence"/>
</dbReference>
<dbReference type="SUPFAM" id="SSF55961">
    <property type="entry name" value="Bet v1-like"/>
    <property type="match status" value="1"/>
</dbReference>
<dbReference type="SUPFAM" id="SSF50022">
    <property type="entry name" value="ISP domain"/>
    <property type="match status" value="1"/>
</dbReference>
<gene>
    <name evidence="8" type="ORF">D3874_02565</name>
</gene>
<reference evidence="8 9" key="1">
    <citation type="submission" date="2018-09" db="EMBL/GenBank/DDBJ databases">
        <authorList>
            <person name="Zhu H."/>
        </authorList>
    </citation>
    <scope>NUCLEOTIDE SEQUENCE [LARGE SCALE GENOMIC DNA]</scope>
    <source>
        <strain evidence="8 9">K1W22B-8</strain>
    </source>
</reference>
<dbReference type="Pfam" id="PF00355">
    <property type="entry name" value="Rieske"/>
    <property type="match status" value="1"/>
</dbReference>
<keyword evidence="8" id="KW-0223">Dioxygenase</keyword>
<dbReference type="Gene3D" id="2.102.10.10">
    <property type="entry name" value="Rieske [2Fe-2S] iron-sulphur domain"/>
    <property type="match status" value="1"/>
</dbReference>
<protein>
    <submittedName>
        <fullName evidence="8">Aromatic ring-hydroxylating dioxygenase subunit alpha</fullName>
    </submittedName>
</protein>
<proteinExistence type="predicted"/>
<dbReference type="PANTHER" id="PTHR43756">
    <property type="entry name" value="CHOLINE MONOOXYGENASE, CHLOROPLASTIC"/>
    <property type="match status" value="1"/>
</dbReference>
<keyword evidence="6" id="KW-0411">Iron-sulfur</keyword>
<dbReference type="GO" id="GO:0051213">
    <property type="term" value="F:dioxygenase activity"/>
    <property type="evidence" value="ECO:0007669"/>
    <property type="project" value="UniProtKB-KW"/>
</dbReference>
<dbReference type="GO" id="GO:0005506">
    <property type="term" value="F:iron ion binding"/>
    <property type="evidence" value="ECO:0007669"/>
    <property type="project" value="InterPro"/>
</dbReference>
<dbReference type="PANTHER" id="PTHR43756:SF5">
    <property type="entry name" value="CHOLINE MONOOXYGENASE, CHLOROPLASTIC"/>
    <property type="match status" value="1"/>
</dbReference>
<dbReference type="EMBL" id="QYUK01000008">
    <property type="protein sequence ID" value="RJF94720.1"/>
    <property type="molecule type" value="Genomic_DNA"/>
</dbReference>
<keyword evidence="2" id="KW-0001">2Fe-2S</keyword>
<evidence type="ECO:0000256" key="1">
    <source>
        <dbReference type="ARBA" id="ARBA00001962"/>
    </source>
</evidence>
<comment type="cofactor">
    <cofactor evidence="1">
        <name>Fe cation</name>
        <dbReference type="ChEBI" id="CHEBI:24875"/>
    </cofactor>
</comment>
<dbReference type="PROSITE" id="PS51296">
    <property type="entry name" value="RIESKE"/>
    <property type="match status" value="1"/>
</dbReference>
<dbReference type="OrthoDB" id="7456916at2"/>
<name>A0A418WTX9_9PROT</name>
<keyword evidence="3" id="KW-0479">Metal-binding</keyword>
<evidence type="ECO:0000259" key="7">
    <source>
        <dbReference type="PROSITE" id="PS51296"/>
    </source>
</evidence>
<keyword evidence="5" id="KW-0408">Iron</keyword>
<dbReference type="InterPro" id="IPR036922">
    <property type="entry name" value="Rieske_2Fe-2S_sf"/>
</dbReference>
<sequence>MAALDAIRQDVIATAARPLDQAITLPPAAYTDEAHFALEREAVLKSGWLCLAHVSQLKTAGSYLALDLFDEPLLVVRDKAGEIRVLSRVCAHRAMDIMPDAPASGKVGLLVCPYHRWVYNLDGSLRGCSQMQHAASFDKRDWPLASFRSEVWHGFVFVNFDGQAEPLEQQYADFARAIAPWQVAEMEIAIDMAWDCPFNWKVMIENWMESYHHIGAHSKTLNLSMPGEATWSEPEHPHFIQAHLPYTDKLRGELAAAAAGGDKVPGFAPVPGLSDEQAHEWGLFVGHPCFMFLTTHDRVLWYRLLPVAADRCTLLTTTLVSKAAMAAADFEASLTSETEMLRAFHCEDMVVNAGVQRGLKSAKAVRGRLSHLEEPVWLIQRHLAARLQGRHPARASRAPYFGPRAAKAAE</sequence>